<reference evidence="2" key="1">
    <citation type="submission" date="2021-01" db="EMBL/GenBank/DDBJ databases">
        <authorList>
            <person name="Corre E."/>
            <person name="Pelletier E."/>
            <person name="Niang G."/>
            <person name="Scheremetjew M."/>
            <person name="Finn R."/>
            <person name="Kale V."/>
            <person name="Holt S."/>
            <person name="Cochrane G."/>
            <person name="Meng A."/>
            <person name="Brown T."/>
            <person name="Cohen L."/>
        </authorList>
    </citation>
    <scope>NUCLEOTIDE SEQUENCE</scope>
    <source>
        <strain evidence="2">SPMC142</strain>
    </source>
</reference>
<keyword evidence="1" id="KW-1133">Transmembrane helix</keyword>
<organism evidence="2">
    <name type="scientific">Strombidinopsis acuminata</name>
    <dbReference type="NCBI Taxonomy" id="141414"/>
    <lineage>
        <taxon>Eukaryota</taxon>
        <taxon>Sar</taxon>
        <taxon>Alveolata</taxon>
        <taxon>Ciliophora</taxon>
        <taxon>Intramacronucleata</taxon>
        <taxon>Spirotrichea</taxon>
        <taxon>Choreotrichia</taxon>
        <taxon>Choreotrichida</taxon>
        <taxon>Strombidinopsidae</taxon>
        <taxon>Strombidinopsis</taxon>
    </lineage>
</organism>
<gene>
    <name evidence="2" type="ORF">SACU0126_LOCUS27428</name>
</gene>
<keyword evidence="1" id="KW-0472">Membrane</keyword>
<sequence length="104" mass="11462">MCPIFPYWDESYAYDISIYAIVDVFVGPIYEIADEVNDLGLDFARDSYYDLNLNQVVEEPTDEGFAAWTYGIAAVSGVAAIATMAAIAIGNKKSGIDSDYERIL</sequence>
<evidence type="ECO:0000256" key="1">
    <source>
        <dbReference type="SAM" id="Phobius"/>
    </source>
</evidence>
<name>A0A7S3X1P3_9SPIT</name>
<feature type="transmembrane region" description="Helical" evidence="1">
    <location>
        <begin position="67"/>
        <end position="89"/>
    </location>
</feature>
<dbReference type="EMBL" id="HBIQ01085850">
    <property type="protein sequence ID" value="CAE0587099.1"/>
    <property type="molecule type" value="Transcribed_RNA"/>
</dbReference>
<accession>A0A7S3X1P3</accession>
<dbReference type="AlphaFoldDB" id="A0A7S3X1P3"/>
<proteinExistence type="predicted"/>
<protein>
    <submittedName>
        <fullName evidence="2">Uncharacterized protein</fullName>
    </submittedName>
</protein>
<evidence type="ECO:0000313" key="2">
    <source>
        <dbReference type="EMBL" id="CAE0587099.1"/>
    </source>
</evidence>
<keyword evidence="1" id="KW-0812">Transmembrane</keyword>